<feature type="region of interest" description="Disordered" evidence="2">
    <location>
        <begin position="641"/>
        <end position="686"/>
    </location>
</feature>
<keyword evidence="3" id="KW-1185">Reference proteome</keyword>
<feature type="coiled-coil region" evidence="1">
    <location>
        <begin position="169"/>
        <end position="196"/>
    </location>
</feature>
<evidence type="ECO:0000313" key="4">
    <source>
        <dbReference type="RefSeq" id="XP_033236232.1"/>
    </source>
</evidence>
<dbReference type="RefSeq" id="XP_033236232.1">
    <property type="nucleotide sequence ID" value="XM_033380341.1"/>
</dbReference>
<dbReference type="AlphaFoldDB" id="A0A6I8VYT9"/>
<keyword evidence="1" id="KW-0175">Coiled coil</keyword>
<gene>
    <name evidence="4" type="primary">LOC6903041</name>
</gene>
<dbReference type="Proteomes" id="UP000001819">
    <property type="component" value="Chromosome 4"/>
</dbReference>
<evidence type="ECO:0000313" key="3">
    <source>
        <dbReference type="Proteomes" id="UP000001819"/>
    </source>
</evidence>
<accession>A0A6I8VYT9</accession>
<dbReference type="InParanoid" id="A0A6I8VYT9"/>
<sequence>MYLSVRGREAAPTNLNAVRERLLLFIGRPRPPHNNVSPRVSWSWPKCSHGGNININCKALQEMVVDRNQIETNEEQLGQSIQKLEKESLEMKHQYVSYETDLLSPLSQKDLSIENLQKTLNELSRDVLRNSQEEQMRSICPELESSCERICTKCLEFERLLADGKSKCTETTQRECDQLQADIVETRKKLEDVQLAYTLAMCQFSEKSVDCKCFSCPISTARVDNVLQEKYDGLEQMWQSQQKVIQSMAADYNLHQKYQKLQQEYEDLRRTSSASEEQVLQLDADNNRLQIEIVTLRERVEEAQRLILEAPNTEAQIDALKEELAGVQTIFGHMSRVYDEMYNQLGESVQKCDVLQNERNALCTEVKELNKRCMSMEVKQVELQSRASQKQLLLERQLEKLSDDVQRVDQLQETNAKLVVRSTKAEDSLSEMQERLLQNNRDIETVEEDLKSARDRIETLEQTLKRDRDRIKTLEATLKNARYAVDAIEQIKTDELNALKLEYLDKIEKLRNSLTIKNRRLEECEKLRAELINTSYLQKTQFSALQAKVENNSQLKAQLQCVQAERDSFRDALDQKKQSLAETNRKCRKMRQEIEESQKQVAQLMEKNAVYEKKLTLEEANQKLNNELGVKTNTAELTSDTVKKVVESTSTTPPDRKSTRSESDLRRNRRRAIHDERRAPYFNGML</sequence>
<dbReference type="ExpressionAtlas" id="A0A6I8VYT9">
    <property type="expression patterns" value="baseline"/>
</dbReference>
<evidence type="ECO:0000256" key="1">
    <source>
        <dbReference type="SAM" id="Coils"/>
    </source>
</evidence>
<evidence type="ECO:0000256" key="2">
    <source>
        <dbReference type="SAM" id="MobiDB-lite"/>
    </source>
</evidence>
<feature type="coiled-coil region" evidence="1">
    <location>
        <begin position="67"/>
        <end position="133"/>
    </location>
</feature>
<feature type="coiled-coil region" evidence="1">
    <location>
        <begin position="352"/>
        <end position="627"/>
    </location>
</feature>
<name>A0A6I8VYT9_DROPS</name>
<proteinExistence type="predicted"/>
<reference evidence="4" key="1">
    <citation type="submission" date="2025-08" db="UniProtKB">
        <authorList>
            <consortium name="RefSeq"/>
        </authorList>
    </citation>
    <scope>IDENTIFICATION</scope>
    <source>
        <strain evidence="4">MV-25-SWS-2005</strain>
        <tissue evidence="4">Whole body</tissue>
    </source>
</reference>
<protein>
    <submittedName>
        <fullName evidence="4">Myosin-3-like isoform X1</fullName>
    </submittedName>
</protein>
<organism evidence="3 4">
    <name type="scientific">Drosophila pseudoobscura pseudoobscura</name>
    <name type="common">Fruit fly</name>
    <dbReference type="NCBI Taxonomy" id="46245"/>
    <lineage>
        <taxon>Eukaryota</taxon>
        <taxon>Metazoa</taxon>
        <taxon>Ecdysozoa</taxon>
        <taxon>Arthropoda</taxon>
        <taxon>Hexapoda</taxon>
        <taxon>Insecta</taxon>
        <taxon>Pterygota</taxon>
        <taxon>Neoptera</taxon>
        <taxon>Endopterygota</taxon>
        <taxon>Diptera</taxon>
        <taxon>Brachycera</taxon>
        <taxon>Muscomorpha</taxon>
        <taxon>Ephydroidea</taxon>
        <taxon>Drosophilidae</taxon>
        <taxon>Drosophila</taxon>
        <taxon>Sophophora</taxon>
    </lineage>
</organism>
<feature type="compositionally biased region" description="Basic and acidic residues" evidence="2">
    <location>
        <begin position="654"/>
        <end position="666"/>
    </location>
</feature>
<feature type="coiled-coil region" evidence="1">
    <location>
        <begin position="258"/>
        <end position="323"/>
    </location>
</feature>